<evidence type="ECO:0000256" key="5">
    <source>
        <dbReference type="ARBA" id="ARBA00022737"/>
    </source>
</evidence>
<dbReference type="InterPro" id="IPR001611">
    <property type="entry name" value="Leu-rich_rpt"/>
</dbReference>
<dbReference type="InterPro" id="IPR046956">
    <property type="entry name" value="RLP23-like"/>
</dbReference>
<reference evidence="12" key="1">
    <citation type="submission" date="2020-03" db="EMBL/GenBank/DDBJ databases">
        <title>A high-quality chromosome-level genome assembly of a woody plant with both climbing and erect habits, Rhamnella rubrinervis.</title>
        <authorList>
            <person name="Lu Z."/>
            <person name="Yang Y."/>
            <person name="Zhu X."/>
            <person name="Sun Y."/>
        </authorList>
    </citation>
    <scope>NUCLEOTIDE SEQUENCE</scope>
    <source>
        <strain evidence="12">BYM</strain>
        <tissue evidence="12">Leaf</tissue>
    </source>
</reference>
<dbReference type="PANTHER" id="PTHR48063">
    <property type="entry name" value="LRR RECEPTOR-LIKE KINASE"/>
    <property type="match status" value="1"/>
</dbReference>
<evidence type="ECO:0000256" key="9">
    <source>
        <dbReference type="ARBA" id="ARBA00023180"/>
    </source>
</evidence>
<dbReference type="Pfam" id="PF00560">
    <property type="entry name" value="LRR_1"/>
    <property type="match status" value="1"/>
</dbReference>
<keyword evidence="9" id="KW-0325">Glycoprotein</keyword>
<comment type="subcellular location">
    <subcellularLocation>
        <location evidence="1">Membrane</location>
        <topology evidence="1">Single-pass type I membrane protein</topology>
    </subcellularLocation>
</comment>
<sequence length="194" mass="21890">MENSSVVFVLLTIATISAISFSNGNIDVLCRESERQALLRFKQDLKDPMNRLSTWDGGDCCSWMGITCDNLTSHVLELRVDFSRLGGKINPSLLDLKYLKYLDLSENNYEGIQIPSFIGSLKSLTHLDLSGFGGKIPHQLGNLSNLHYLNLGDCNFWKVESLQWMSGLSSLQYMEMTGIDLSKAFDWLQVVNIW</sequence>
<feature type="domain" description="Leucine-rich repeat-containing N-terminal plant-type" evidence="11">
    <location>
        <begin position="32"/>
        <end position="69"/>
    </location>
</feature>
<dbReference type="OrthoDB" id="1166624at2759"/>
<keyword evidence="6" id="KW-1133">Transmembrane helix</keyword>
<keyword evidence="8" id="KW-0675">Receptor</keyword>
<dbReference type="InterPro" id="IPR032675">
    <property type="entry name" value="LRR_dom_sf"/>
</dbReference>
<evidence type="ECO:0000256" key="10">
    <source>
        <dbReference type="SAM" id="SignalP"/>
    </source>
</evidence>
<accession>A0A8K0DWR2</accession>
<dbReference type="PANTHER" id="PTHR48063:SF98">
    <property type="entry name" value="LRR RECEPTOR-LIKE SERINE_THREONINE-PROTEIN KINASE FLS2"/>
    <property type="match status" value="1"/>
</dbReference>
<keyword evidence="2" id="KW-0433">Leucine-rich repeat</keyword>
<evidence type="ECO:0000256" key="6">
    <source>
        <dbReference type="ARBA" id="ARBA00022989"/>
    </source>
</evidence>
<evidence type="ECO:0000313" key="12">
    <source>
        <dbReference type="EMBL" id="KAF3438096.1"/>
    </source>
</evidence>
<feature type="chain" id="PRO_5035460837" description="Leucine-rich repeat-containing N-terminal plant-type domain-containing protein" evidence="10">
    <location>
        <begin position="19"/>
        <end position="194"/>
    </location>
</feature>
<proteinExistence type="predicted"/>
<gene>
    <name evidence="12" type="ORF">FNV43_RR20852</name>
</gene>
<dbReference type="Gene3D" id="3.80.10.10">
    <property type="entry name" value="Ribonuclease Inhibitor"/>
    <property type="match status" value="1"/>
</dbReference>
<organism evidence="12 13">
    <name type="scientific">Rhamnella rubrinervis</name>
    <dbReference type="NCBI Taxonomy" id="2594499"/>
    <lineage>
        <taxon>Eukaryota</taxon>
        <taxon>Viridiplantae</taxon>
        <taxon>Streptophyta</taxon>
        <taxon>Embryophyta</taxon>
        <taxon>Tracheophyta</taxon>
        <taxon>Spermatophyta</taxon>
        <taxon>Magnoliopsida</taxon>
        <taxon>eudicotyledons</taxon>
        <taxon>Gunneridae</taxon>
        <taxon>Pentapetalae</taxon>
        <taxon>rosids</taxon>
        <taxon>fabids</taxon>
        <taxon>Rosales</taxon>
        <taxon>Rhamnaceae</taxon>
        <taxon>rhamnoid group</taxon>
        <taxon>Rhamneae</taxon>
        <taxon>Rhamnella</taxon>
    </lineage>
</organism>
<dbReference type="GO" id="GO:0016020">
    <property type="term" value="C:membrane"/>
    <property type="evidence" value="ECO:0007669"/>
    <property type="project" value="UniProtKB-SubCell"/>
</dbReference>
<keyword evidence="4 10" id="KW-0732">Signal</keyword>
<keyword evidence="5" id="KW-0677">Repeat</keyword>
<evidence type="ECO:0000256" key="3">
    <source>
        <dbReference type="ARBA" id="ARBA00022692"/>
    </source>
</evidence>
<dbReference type="InterPro" id="IPR013210">
    <property type="entry name" value="LRR_N_plant-typ"/>
</dbReference>
<keyword evidence="3" id="KW-0812">Transmembrane</keyword>
<name>A0A8K0DWR2_9ROSA</name>
<evidence type="ECO:0000256" key="4">
    <source>
        <dbReference type="ARBA" id="ARBA00022729"/>
    </source>
</evidence>
<dbReference type="Proteomes" id="UP000796880">
    <property type="component" value="Unassembled WGS sequence"/>
</dbReference>
<evidence type="ECO:0000256" key="8">
    <source>
        <dbReference type="ARBA" id="ARBA00023170"/>
    </source>
</evidence>
<keyword evidence="13" id="KW-1185">Reference proteome</keyword>
<feature type="signal peptide" evidence="10">
    <location>
        <begin position="1"/>
        <end position="18"/>
    </location>
</feature>
<evidence type="ECO:0000256" key="7">
    <source>
        <dbReference type="ARBA" id="ARBA00023136"/>
    </source>
</evidence>
<evidence type="ECO:0000313" key="13">
    <source>
        <dbReference type="Proteomes" id="UP000796880"/>
    </source>
</evidence>
<dbReference type="EMBL" id="VOIH02000009">
    <property type="protein sequence ID" value="KAF3438096.1"/>
    <property type="molecule type" value="Genomic_DNA"/>
</dbReference>
<evidence type="ECO:0000259" key="11">
    <source>
        <dbReference type="Pfam" id="PF08263"/>
    </source>
</evidence>
<evidence type="ECO:0000256" key="2">
    <source>
        <dbReference type="ARBA" id="ARBA00022614"/>
    </source>
</evidence>
<evidence type="ECO:0000256" key="1">
    <source>
        <dbReference type="ARBA" id="ARBA00004479"/>
    </source>
</evidence>
<dbReference type="AlphaFoldDB" id="A0A8K0DWR2"/>
<dbReference type="FunFam" id="3.80.10.10:FF:000129">
    <property type="entry name" value="Leucine-rich repeat receptor-like kinase"/>
    <property type="match status" value="1"/>
</dbReference>
<keyword evidence="7" id="KW-0472">Membrane</keyword>
<protein>
    <recommendedName>
        <fullName evidence="11">Leucine-rich repeat-containing N-terminal plant-type domain-containing protein</fullName>
    </recommendedName>
</protein>
<dbReference type="Pfam" id="PF08263">
    <property type="entry name" value="LRRNT_2"/>
    <property type="match status" value="1"/>
</dbReference>
<comment type="caution">
    <text evidence="12">The sequence shown here is derived from an EMBL/GenBank/DDBJ whole genome shotgun (WGS) entry which is preliminary data.</text>
</comment>
<dbReference type="SUPFAM" id="SSF52058">
    <property type="entry name" value="L domain-like"/>
    <property type="match status" value="1"/>
</dbReference>